<evidence type="ECO:0000313" key="2">
    <source>
        <dbReference type="EMBL" id="CAL1393665.1"/>
    </source>
</evidence>
<name>A0AAV2F885_9ROSI</name>
<protein>
    <recommendedName>
        <fullName evidence="1">Reverse transcriptase Ty1/copia-type domain-containing protein</fullName>
    </recommendedName>
</protein>
<proteinExistence type="predicted"/>
<evidence type="ECO:0000259" key="1">
    <source>
        <dbReference type="Pfam" id="PF07727"/>
    </source>
</evidence>
<keyword evidence="3" id="KW-1185">Reference proteome</keyword>
<dbReference type="AlphaFoldDB" id="A0AAV2F885"/>
<dbReference type="Pfam" id="PF07727">
    <property type="entry name" value="RVT_2"/>
    <property type="match status" value="1"/>
</dbReference>
<gene>
    <name evidence="2" type="ORF">LTRI10_LOCUS34225</name>
</gene>
<sequence>MYFMVYVDDLLLTGNDSMALAAFQEALSDRFSLKSLSSVHYFLGIEVIPTPTGYILSQQKYMEDVLHRFSMNDANPATTPLASSVSLSLHDGSSPTDATRYRQVLCALQYLTYTRPDIAFDVNKLSQFMHAPSSNHWQSVKRLLRYVSGTLSHGLAVCHSSAGTKSASI</sequence>
<dbReference type="InterPro" id="IPR043502">
    <property type="entry name" value="DNA/RNA_pol_sf"/>
</dbReference>
<dbReference type="PANTHER" id="PTHR11439">
    <property type="entry name" value="GAG-POL-RELATED RETROTRANSPOSON"/>
    <property type="match status" value="1"/>
</dbReference>
<accession>A0AAV2F885</accession>
<dbReference type="PANTHER" id="PTHR11439:SF455">
    <property type="entry name" value="RLK (RECEPTOR-LIKE PROTEIN KINASE) 8, PUTATIVE-RELATED"/>
    <property type="match status" value="1"/>
</dbReference>
<dbReference type="EMBL" id="OZ034819">
    <property type="protein sequence ID" value="CAL1393665.1"/>
    <property type="molecule type" value="Genomic_DNA"/>
</dbReference>
<feature type="domain" description="Reverse transcriptase Ty1/copia-type" evidence="1">
    <location>
        <begin position="4"/>
        <end position="81"/>
    </location>
</feature>
<organism evidence="2 3">
    <name type="scientific">Linum trigynum</name>
    <dbReference type="NCBI Taxonomy" id="586398"/>
    <lineage>
        <taxon>Eukaryota</taxon>
        <taxon>Viridiplantae</taxon>
        <taxon>Streptophyta</taxon>
        <taxon>Embryophyta</taxon>
        <taxon>Tracheophyta</taxon>
        <taxon>Spermatophyta</taxon>
        <taxon>Magnoliopsida</taxon>
        <taxon>eudicotyledons</taxon>
        <taxon>Gunneridae</taxon>
        <taxon>Pentapetalae</taxon>
        <taxon>rosids</taxon>
        <taxon>fabids</taxon>
        <taxon>Malpighiales</taxon>
        <taxon>Linaceae</taxon>
        <taxon>Linum</taxon>
    </lineage>
</organism>
<reference evidence="2 3" key="1">
    <citation type="submission" date="2024-04" db="EMBL/GenBank/DDBJ databases">
        <authorList>
            <person name="Fracassetti M."/>
        </authorList>
    </citation>
    <scope>NUCLEOTIDE SEQUENCE [LARGE SCALE GENOMIC DNA]</scope>
</reference>
<dbReference type="InterPro" id="IPR013103">
    <property type="entry name" value="RVT_2"/>
</dbReference>
<dbReference type="Proteomes" id="UP001497516">
    <property type="component" value="Chromosome 6"/>
</dbReference>
<evidence type="ECO:0000313" key="3">
    <source>
        <dbReference type="Proteomes" id="UP001497516"/>
    </source>
</evidence>
<dbReference type="SUPFAM" id="SSF56672">
    <property type="entry name" value="DNA/RNA polymerases"/>
    <property type="match status" value="1"/>
</dbReference>